<dbReference type="InterPro" id="IPR013011">
    <property type="entry name" value="PTS_EIIB_2"/>
</dbReference>
<evidence type="ECO:0000256" key="1">
    <source>
        <dbReference type="ARBA" id="ARBA00022679"/>
    </source>
</evidence>
<feature type="domain" description="PTS EIIB type-2" evidence="2">
    <location>
        <begin position="2"/>
        <end position="92"/>
    </location>
</feature>
<name>A0A1G6GG68_9BACI</name>
<dbReference type="OrthoDB" id="6603449at2"/>
<dbReference type="PROSITE" id="PS51099">
    <property type="entry name" value="PTS_EIIB_TYPE_2"/>
    <property type="match status" value="1"/>
</dbReference>
<proteinExistence type="predicted"/>
<dbReference type="Gene3D" id="3.40.50.2300">
    <property type="match status" value="1"/>
</dbReference>
<evidence type="ECO:0000259" key="2">
    <source>
        <dbReference type="PROSITE" id="PS51099"/>
    </source>
</evidence>
<dbReference type="STRING" id="1612202.SAMN05421734_10132"/>
<accession>A0A1G6GG68</accession>
<keyword evidence="4" id="KW-1185">Reference proteome</keyword>
<dbReference type="Proteomes" id="UP000242949">
    <property type="component" value="Unassembled WGS sequence"/>
</dbReference>
<dbReference type="EMBL" id="FMYI01000001">
    <property type="protein sequence ID" value="SDB81001.1"/>
    <property type="molecule type" value="Genomic_DNA"/>
</dbReference>
<organism evidence="3 4">
    <name type="scientific">Pelagirhabdus alkalitolerans</name>
    <dbReference type="NCBI Taxonomy" id="1612202"/>
    <lineage>
        <taxon>Bacteria</taxon>
        <taxon>Bacillati</taxon>
        <taxon>Bacillota</taxon>
        <taxon>Bacilli</taxon>
        <taxon>Bacillales</taxon>
        <taxon>Bacillaceae</taxon>
        <taxon>Pelagirhabdus</taxon>
    </lineage>
</organism>
<evidence type="ECO:0000313" key="4">
    <source>
        <dbReference type="Proteomes" id="UP000242949"/>
    </source>
</evidence>
<keyword evidence="1" id="KW-0808">Transferase</keyword>
<dbReference type="GO" id="GO:0008982">
    <property type="term" value="F:protein-N(PI)-phosphohistidine-sugar phosphotransferase activity"/>
    <property type="evidence" value="ECO:0007669"/>
    <property type="project" value="InterPro"/>
</dbReference>
<dbReference type="CDD" id="cd05563">
    <property type="entry name" value="PTS_IIB_ascorbate"/>
    <property type="match status" value="1"/>
</dbReference>
<dbReference type="GO" id="GO:0009401">
    <property type="term" value="P:phosphoenolpyruvate-dependent sugar phosphotransferase system"/>
    <property type="evidence" value="ECO:0007669"/>
    <property type="project" value="InterPro"/>
</dbReference>
<dbReference type="SUPFAM" id="SSF52794">
    <property type="entry name" value="PTS system IIB component-like"/>
    <property type="match status" value="1"/>
</dbReference>
<gene>
    <name evidence="3" type="ORF">SAMN05421734_10132</name>
</gene>
<evidence type="ECO:0000313" key="3">
    <source>
        <dbReference type="EMBL" id="SDB81001.1"/>
    </source>
</evidence>
<sequence length="93" mass="10226">MLSVVTVCGAGVGTSMMLKKNTKNILREKGIEAEVDSSDIGSLDSSNYDLVVTTTDFANVIRSKNVNVLKIDNLTDKDYLREELLEKIKEMGV</sequence>
<dbReference type="Pfam" id="PF02302">
    <property type="entry name" value="PTS_IIB"/>
    <property type="match status" value="1"/>
</dbReference>
<reference evidence="4" key="1">
    <citation type="submission" date="2016-09" db="EMBL/GenBank/DDBJ databases">
        <authorList>
            <person name="Varghese N."/>
            <person name="Submissions S."/>
        </authorList>
    </citation>
    <scope>NUCLEOTIDE SEQUENCE [LARGE SCALE GENOMIC DNA]</scope>
    <source>
        <strain evidence="4">S5</strain>
    </source>
</reference>
<protein>
    <submittedName>
        <fullName evidence="3">PTS system, ascorbate-specific IIB component</fullName>
    </submittedName>
</protein>
<dbReference type="RefSeq" id="WP_090791550.1">
    <property type="nucleotide sequence ID" value="NZ_FMYI01000001.1"/>
</dbReference>
<dbReference type="AlphaFoldDB" id="A0A1G6GG68"/>
<dbReference type="InterPro" id="IPR003501">
    <property type="entry name" value="PTS_EIIB_2/3"/>
</dbReference>
<dbReference type="InterPro" id="IPR036095">
    <property type="entry name" value="PTS_EIIB-like_sf"/>
</dbReference>